<dbReference type="GO" id="GO:0051536">
    <property type="term" value="F:iron-sulfur cluster binding"/>
    <property type="evidence" value="ECO:0007669"/>
    <property type="project" value="UniProtKB-KW"/>
</dbReference>
<dbReference type="PANTHER" id="PTHR11472:SF41">
    <property type="entry name" value="ATP-DEPENDENT DNA HELICASE DDX11-RELATED"/>
    <property type="match status" value="1"/>
</dbReference>
<dbReference type="GO" id="GO:0003677">
    <property type="term" value="F:DNA binding"/>
    <property type="evidence" value="ECO:0007669"/>
    <property type="project" value="InterPro"/>
</dbReference>
<dbReference type="GO" id="GO:0005524">
    <property type="term" value="F:ATP binding"/>
    <property type="evidence" value="ECO:0007669"/>
    <property type="project" value="UniProtKB-KW"/>
</dbReference>
<evidence type="ECO:0000256" key="19">
    <source>
        <dbReference type="ARBA" id="ARBA00045008"/>
    </source>
</evidence>
<feature type="domain" description="Helicase ATP-binding" evidence="22">
    <location>
        <begin position="9"/>
        <end position="423"/>
    </location>
</feature>
<dbReference type="InterPro" id="IPR014013">
    <property type="entry name" value="Helic_SF1/SF2_ATP-bd_DinG/Rad3"/>
</dbReference>
<keyword evidence="8" id="KW-0378">Hydrolase</keyword>
<evidence type="ECO:0000256" key="17">
    <source>
        <dbReference type="ARBA" id="ARBA00044969"/>
    </source>
</evidence>
<keyword evidence="15" id="KW-0131">Cell cycle</keyword>
<dbReference type="GO" id="GO:0043139">
    <property type="term" value="F:5'-3' DNA helicase activity"/>
    <property type="evidence" value="ECO:0007669"/>
    <property type="project" value="UniProtKB-EC"/>
</dbReference>
<evidence type="ECO:0000256" key="4">
    <source>
        <dbReference type="ARBA" id="ARBA00016387"/>
    </source>
</evidence>
<keyword evidence="14" id="KW-0539">Nucleus</keyword>
<dbReference type="GO" id="GO:0016818">
    <property type="term" value="F:hydrolase activity, acting on acid anhydrides, in phosphorus-containing anhydrides"/>
    <property type="evidence" value="ECO:0007669"/>
    <property type="project" value="InterPro"/>
</dbReference>
<evidence type="ECO:0000256" key="7">
    <source>
        <dbReference type="ARBA" id="ARBA00022741"/>
    </source>
</evidence>
<dbReference type="InterPro" id="IPR006555">
    <property type="entry name" value="ATP-dep_Helicase_C"/>
</dbReference>
<dbReference type="InterPro" id="IPR027417">
    <property type="entry name" value="P-loop_NTPase"/>
</dbReference>
<dbReference type="InterPro" id="IPR006554">
    <property type="entry name" value="Helicase-like_DEXD_c2"/>
</dbReference>
<dbReference type="CDD" id="cd18788">
    <property type="entry name" value="SF2_C_XPD"/>
    <property type="match status" value="1"/>
</dbReference>
<comment type="similarity">
    <text evidence="3">Belongs to the DEAD box helicase family. DEAH subfamily. DDX11/CHL1 sub-subfamily.</text>
</comment>
<comment type="function">
    <text evidence="20">ATP-dependent DNA helicase important for chromosome transmission and normal cell cycle progression in G(2)/M. May have a role in changing DNA topology to allow the loading of proteins involved in maintaining sister chromatid cohesion in the vicinity of the centromeres. Has a specific role in chromosome segregation during meiosis II.</text>
</comment>
<evidence type="ECO:0000256" key="20">
    <source>
        <dbReference type="ARBA" id="ARBA00045702"/>
    </source>
</evidence>
<evidence type="ECO:0000256" key="10">
    <source>
        <dbReference type="ARBA" id="ARBA00022840"/>
    </source>
</evidence>
<dbReference type="PROSITE" id="PS51193">
    <property type="entry name" value="HELICASE_ATP_BIND_2"/>
    <property type="match status" value="1"/>
</dbReference>
<protein>
    <recommendedName>
        <fullName evidence="5">ATP-dependent DNA helicase CHL1</fullName>
        <ecNumber evidence="17">5.6.2.3</ecNumber>
    </recommendedName>
    <alternativeName>
        <fullName evidence="4">ATP-dependent DNA helicase chl1</fullName>
    </alternativeName>
    <alternativeName>
        <fullName evidence="16">Chromosome loss protein 1</fullName>
    </alternativeName>
    <alternativeName>
        <fullName evidence="18 19">DNA 5'-3' helicase CHL1</fullName>
    </alternativeName>
</protein>
<keyword evidence="13" id="KW-0413">Isomerase</keyword>
<keyword evidence="10" id="KW-0067">ATP-binding</keyword>
<evidence type="ECO:0000256" key="18">
    <source>
        <dbReference type="ARBA" id="ARBA00044998"/>
    </source>
</evidence>
<dbReference type="GO" id="GO:0006139">
    <property type="term" value="P:nucleobase-containing compound metabolic process"/>
    <property type="evidence" value="ECO:0007669"/>
    <property type="project" value="InterPro"/>
</dbReference>
<keyword evidence="24" id="KW-1185">Reference proteome</keyword>
<evidence type="ECO:0000256" key="9">
    <source>
        <dbReference type="ARBA" id="ARBA00022806"/>
    </source>
</evidence>
<dbReference type="PANTHER" id="PTHR11472">
    <property type="entry name" value="DNA REPAIR DEAD HELICASE RAD3/XP-D SUBFAMILY MEMBER"/>
    <property type="match status" value="1"/>
</dbReference>
<keyword evidence="9 23" id="KW-0347">Helicase</keyword>
<dbReference type="InterPro" id="IPR013020">
    <property type="entry name" value="Rad3/Chl1-like"/>
</dbReference>
<keyword evidence="12" id="KW-0411">Iron-sulfur</keyword>
<dbReference type="Pfam" id="PF06733">
    <property type="entry name" value="DEAD_2"/>
    <property type="match status" value="1"/>
</dbReference>
<dbReference type="InterPro" id="IPR045028">
    <property type="entry name" value="DinG/Rad3-like"/>
</dbReference>
<dbReference type="EMBL" id="MU154608">
    <property type="protein sequence ID" value="KAF9492050.1"/>
    <property type="molecule type" value="Genomic_DNA"/>
</dbReference>
<evidence type="ECO:0000256" key="12">
    <source>
        <dbReference type="ARBA" id="ARBA00023014"/>
    </source>
</evidence>
<comment type="cofactor">
    <cofactor evidence="1">
        <name>[4Fe-4S] cluster</name>
        <dbReference type="ChEBI" id="CHEBI:49883"/>
    </cofactor>
</comment>
<evidence type="ECO:0000313" key="23">
    <source>
        <dbReference type="EMBL" id="KAF9492050.1"/>
    </source>
</evidence>
<evidence type="ECO:0000256" key="5">
    <source>
        <dbReference type="ARBA" id="ARBA00017386"/>
    </source>
</evidence>
<comment type="subcellular location">
    <subcellularLocation>
        <location evidence="2">Nucleus</location>
    </subcellularLocation>
</comment>
<keyword evidence="11" id="KW-0408">Iron</keyword>
<dbReference type="SMART" id="SM00488">
    <property type="entry name" value="DEXDc2"/>
    <property type="match status" value="1"/>
</dbReference>
<dbReference type="AlphaFoldDB" id="A0A9P5ZR16"/>
<dbReference type="SMART" id="SM00491">
    <property type="entry name" value="HELICc2"/>
    <property type="match status" value="1"/>
</dbReference>
<evidence type="ECO:0000256" key="15">
    <source>
        <dbReference type="ARBA" id="ARBA00023306"/>
    </source>
</evidence>
<reference evidence="23" key="1">
    <citation type="submission" date="2020-11" db="EMBL/GenBank/DDBJ databases">
        <authorList>
            <consortium name="DOE Joint Genome Institute"/>
            <person name="Ahrendt S."/>
            <person name="Riley R."/>
            <person name="Andreopoulos W."/>
            <person name="Labutti K."/>
            <person name="Pangilinan J."/>
            <person name="Ruiz-Duenas F.J."/>
            <person name="Barrasa J.M."/>
            <person name="Sanchez-Garcia M."/>
            <person name="Camarero S."/>
            <person name="Miyauchi S."/>
            <person name="Serrano A."/>
            <person name="Linde D."/>
            <person name="Babiker R."/>
            <person name="Drula E."/>
            <person name="Ayuso-Fernandez I."/>
            <person name="Pacheco R."/>
            <person name="Padilla G."/>
            <person name="Ferreira P."/>
            <person name="Barriuso J."/>
            <person name="Kellner H."/>
            <person name="Castanera R."/>
            <person name="Alfaro M."/>
            <person name="Ramirez L."/>
            <person name="Pisabarro A.G."/>
            <person name="Kuo A."/>
            <person name="Tritt A."/>
            <person name="Lipzen A."/>
            <person name="He G."/>
            <person name="Yan M."/>
            <person name="Ng V."/>
            <person name="Cullen D."/>
            <person name="Martin F."/>
            <person name="Rosso M.-N."/>
            <person name="Henrissat B."/>
            <person name="Hibbett D."/>
            <person name="Martinez A.T."/>
            <person name="Grigoriev I.V."/>
        </authorList>
    </citation>
    <scope>NUCLEOTIDE SEQUENCE</scope>
    <source>
        <strain evidence="23">ATCC 90797</strain>
    </source>
</reference>
<name>A0A9P5ZR16_PLEER</name>
<proteinExistence type="inferred from homology"/>
<keyword evidence="6" id="KW-0479">Metal-binding</keyword>
<dbReference type="Pfam" id="PF13307">
    <property type="entry name" value="Helicase_C_2"/>
    <property type="match status" value="1"/>
</dbReference>
<evidence type="ECO:0000256" key="16">
    <source>
        <dbReference type="ARBA" id="ARBA00029709"/>
    </source>
</evidence>
<dbReference type="NCBIfam" id="TIGR00604">
    <property type="entry name" value="rad3"/>
    <property type="match status" value="1"/>
</dbReference>
<evidence type="ECO:0000256" key="21">
    <source>
        <dbReference type="ARBA" id="ARBA00048954"/>
    </source>
</evidence>
<dbReference type="SUPFAM" id="SSF52540">
    <property type="entry name" value="P-loop containing nucleoside triphosphate hydrolases"/>
    <property type="match status" value="1"/>
</dbReference>
<dbReference type="GO" id="GO:0034085">
    <property type="term" value="P:establishment of sister chromatid cohesion"/>
    <property type="evidence" value="ECO:0007669"/>
    <property type="project" value="TreeGrafter"/>
</dbReference>
<evidence type="ECO:0000256" key="2">
    <source>
        <dbReference type="ARBA" id="ARBA00004123"/>
    </source>
</evidence>
<dbReference type="GO" id="GO:0005634">
    <property type="term" value="C:nucleus"/>
    <property type="evidence" value="ECO:0007669"/>
    <property type="project" value="UniProtKB-SubCell"/>
</dbReference>
<evidence type="ECO:0000256" key="13">
    <source>
        <dbReference type="ARBA" id="ARBA00023235"/>
    </source>
</evidence>
<dbReference type="InterPro" id="IPR010614">
    <property type="entry name" value="RAD3-like_helicase_DEAD"/>
</dbReference>
<dbReference type="GO" id="GO:0046872">
    <property type="term" value="F:metal ion binding"/>
    <property type="evidence" value="ECO:0007669"/>
    <property type="project" value="UniProtKB-KW"/>
</dbReference>
<evidence type="ECO:0000256" key="1">
    <source>
        <dbReference type="ARBA" id="ARBA00001966"/>
    </source>
</evidence>
<evidence type="ECO:0000256" key="14">
    <source>
        <dbReference type="ARBA" id="ARBA00023242"/>
    </source>
</evidence>
<sequence length="854" mass="95489">MSLSLRTPESFPAFPFDPPYSIQVDLMKHVYSAIENRKVAIVESPTGTGKTLSLLCATLTWLMDEKQRAKKGKLPESRRSSDAPDWVVEQTRQRLIRELDAEEQETQDRLIKARKREEAMLKMSKARVKKRQKTTEQSHTANEMEGDDMFLPDEDVDTDDNISPTVRALMAKFVVPNKANGWYGAANTPHITKIYYASRTHSQLTQVIPELKRLNLHADISTVQHTTTTPGIKRSAEEIESDDITTLFTPAVALGSRKQLCIHEELRRNRWDLDDRCRDLLDAKDDKRCPYLPPIGDESKMIDFRDQVLSTPKDIEELAQAGKITDTCPYFGSRYAIPQAELVTLPYNLLLHKGAREALGIDLRDQVVVIDEAHNLISTLLSITSARLTSRALGVAFAQVCHYVAKFRTRLLAFHMLHLKRLVTFMKALKEYLVEWAKSPASASQANAKTKTEAMTPAHLLQRVGKNVAGFNFLEIESYLRKSKIAKKISNYAEASSVHSNRPNHESITLPPLQHIEALIVALVSANEDGCVMLACTGPDDVEIKYQTLNPAPAFMEVVESCRAVILAGGTMSPMSDIIAQLFYPLESSRLSTFSCGHIMPPSNLLAVALGNGPSGVELDYKAEQQQSDKVVMELGQILSNLCRLLPAGTVAFFPSYKFLAKARTLWEKRGTLEKLTQRKQIFFEPDDSTAVDATLKAYSQAAKVAPSNRGTSNGALLFAVIGAKLSEGLNFSDELARAVVIIGLPFPNLGSAELQERMKFVRMKLTSQSQSQGKKDPGAELYENICMNSVNQSIGRAIRHRNDWAALIFLDKRYKSRAIQNKLSSWIQPHYHPVDTFGQGVKLLSTFYQSHRL</sequence>
<evidence type="ECO:0000256" key="8">
    <source>
        <dbReference type="ARBA" id="ARBA00022801"/>
    </source>
</evidence>
<dbReference type="OrthoDB" id="267079at2759"/>
<evidence type="ECO:0000256" key="11">
    <source>
        <dbReference type="ARBA" id="ARBA00023004"/>
    </source>
</evidence>
<dbReference type="Proteomes" id="UP000807025">
    <property type="component" value="Unassembled WGS sequence"/>
</dbReference>
<comment type="catalytic activity">
    <reaction evidence="21">
        <text>ATP + H2O = ADP + phosphate + H(+)</text>
        <dbReference type="Rhea" id="RHEA:13065"/>
        <dbReference type="ChEBI" id="CHEBI:15377"/>
        <dbReference type="ChEBI" id="CHEBI:15378"/>
        <dbReference type="ChEBI" id="CHEBI:30616"/>
        <dbReference type="ChEBI" id="CHEBI:43474"/>
        <dbReference type="ChEBI" id="CHEBI:456216"/>
        <dbReference type="EC" id="5.6.2.3"/>
    </reaction>
</comment>
<keyword evidence="7" id="KW-0547">Nucleotide-binding</keyword>
<evidence type="ECO:0000256" key="6">
    <source>
        <dbReference type="ARBA" id="ARBA00022723"/>
    </source>
</evidence>
<accession>A0A9P5ZR16</accession>
<evidence type="ECO:0000313" key="24">
    <source>
        <dbReference type="Proteomes" id="UP000807025"/>
    </source>
</evidence>
<evidence type="ECO:0000256" key="3">
    <source>
        <dbReference type="ARBA" id="ARBA00008435"/>
    </source>
</evidence>
<evidence type="ECO:0000259" key="22">
    <source>
        <dbReference type="PROSITE" id="PS51193"/>
    </source>
</evidence>
<dbReference type="Gene3D" id="3.40.50.300">
    <property type="entry name" value="P-loop containing nucleotide triphosphate hydrolases"/>
    <property type="match status" value="3"/>
</dbReference>
<comment type="caution">
    <text evidence="23">The sequence shown here is derived from an EMBL/GenBank/DDBJ whole genome shotgun (WGS) entry which is preliminary data.</text>
</comment>
<dbReference type="EC" id="5.6.2.3" evidence="17"/>
<organism evidence="23 24">
    <name type="scientific">Pleurotus eryngii</name>
    <name type="common">Boletus of the steppes</name>
    <dbReference type="NCBI Taxonomy" id="5323"/>
    <lineage>
        <taxon>Eukaryota</taxon>
        <taxon>Fungi</taxon>
        <taxon>Dikarya</taxon>
        <taxon>Basidiomycota</taxon>
        <taxon>Agaricomycotina</taxon>
        <taxon>Agaricomycetes</taxon>
        <taxon>Agaricomycetidae</taxon>
        <taxon>Agaricales</taxon>
        <taxon>Pleurotineae</taxon>
        <taxon>Pleurotaceae</taxon>
        <taxon>Pleurotus</taxon>
    </lineage>
</organism>
<gene>
    <name evidence="23" type="ORF">BDN71DRAFT_1397365</name>
</gene>